<accession>A0ABY3WRQ3</accession>
<protein>
    <submittedName>
        <fullName evidence="3">Enoyl-CoA hydratase/isomerase family protein</fullName>
    </submittedName>
</protein>
<feature type="region of interest" description="Disordered" evidence="2">
    <location>
        <begin position="1"/>
        <end position="21"/>
    </location>
</feature>
<reference evidence="3 4" key="1">
    <citation type="submission" date="2021-03" db="EMBL/GenBank/DDBJ databases">
        <title>Complete genome of Streptomyces formicae strain 1H-GS9 (DSM 100524).</title>
        <authorList>
            <person name="Atanasov K.E."/>
            <person name="Altabella T."/>
            <person name="Ferrer A."/>
        </authorList>
    </citation>
    <scope>NUCLEOTIDE SEQUENCE [LARGE SCALE GENOMIC DNA]</scope>
    <source>
        <strain evidence="3 4">1H-GS9</strain>
    </source>
</reference>
<dbReference type="RefSeq" id="WP_277932662.1">
    <property type="nucleotide sequence ID" value="NZ_CP071872.1"/>
</dbReference>
<dbReference type="InterPro" id="IPR001753">
    <property type="entry name" value="Enoyl-CoA_hydra/iso"/>
</dbReference>
<evidence type="ECO:0000313" key="4">
    <source>
        <dbReference type="Proteomes" id="UP000828924"/>
    </source>
</evidence>
<organism evidence="3 4">
    <name type="scientific">Streptomyces formicae</name>
    <dbReference type="NCBI Taxonomy" id="1616117"/>
    <lineage>
        <taxon>Bacteria</taxon>
        <taxon>Bacillati</taxon>
        <taxon>Actinomycetota</taxon>
        <taxon>Actinomycetes</taxon>
        <taxon>Kitasatosporales</taxon>
        <taxon>Streptomycetaceae</taxon>
        <taxon>Streptomyces</taxon>
    </lineage>
</organism>
<dbReference type="Proteomes" id="UP000828924">
    <property type="component" value="Chromosome"/>
</dbReference>
<gene>
    <name evidence="3" type="ORF">J4032_27935</name>
</gene>
<evidence type="ECO:0000256" key="2">
    <source>
        <dbReference type="SAM" id="MobiDB-lite"/>
    </source>
</evidence>
<name>A0ABY3WRQ3_9ACTN</name>
<comment type="similarity">
    <text evidence="1">Belongs to the enoyl-CoA hydratase/isomerase family.</text>
</comment>
<dbReference type="Pfam" id="PF00378">
    <property type="entry name" value="ECH_1"/>
    <property type="match status" value="1"/>
</dbReference>
<evidence type="ECO:0000313" key="3">
    <source>
        <dbReference type="EMBL" id="UNM14785.1"/>
    </source>
</evidence>
<dbReference type="CDD" id="cd06558">
    <property type="entry name" value="crotonase-like"/>
    <property type="match status" value="1"/>
</dbReference>
<evidence type="ECO:0000256" key="1">
    <source>
        <dbReference type="ARBA" id="ARBA00005254"/>
    </source>
</evidence>
<dbReference type="EMBL" id="CP071872">
    <property type="protein sequence ID" value="UNM14785.1"/>
    <property type="molecule type" value="Genomic_DNA"/>
</dbReference>
<sequence>MRLHQQPGHVRADLDAPQAGNSLNTRTLTALMTALDEAETTPDCRAFVIGGEGKVFCSGLDLTDLSTRWLVDDFPLPWRLLERLVASPLVTIAVVDGPALGGGVGLAAACDLVIAGSSASFRFTETLLGLVPAIILPFVVRRVGAHPALRMMLTSERLDAAGAVQTGLADEEAVDTQQALRACLQRLRRADPDAIRALKAYHYTLHPVAVDPAGVALLRDRLGDPAVRARIGRLRHQGYPTWT</sequence>
<proteinExistence type="inferred from homology"/>
<dbReference type="Gene3D" id="3.90.226.10">
    <property type="entry name" value="2-enoyl-CoA Hydratase, Chain A, domain 1"/>
    <property type="match status" value="1"/>
</dbReference>
<dbReference type="PANTHER" id="PTHR42964:SF1">
    <property type="entry name" value="POLYKETIDE BIOSYNTHESIS ENOYL-COA HYDRATASE PKSH-RELATED"/>
    <property type="match status" value="1"/>
</dbReference>
<dbReference type="PANTHER" id="PTHR42964">
    <property type="entry name" value="ENOYL-COA HYDRATASE"/>
    <property type="match status" value="1"/>
</dbReference>
<dbReference type="SUPFAM" id="SSF52096">
    <property type="entry name" value="ClpP/crotonase"/>
    <property type="match status" value="1"/>
</dbReference>
<dbReference type="InterPro" id="IPR029045">
    <property type="entry name" value="ClpP/crotonase-like_dom_sf"/>
</dbReference>
<dbReference type="InterPro" id="IPR051683">
    <property type="entry name" value="Enoyl-CoA_Hydratase/Isomerase"/>
</dbReference>
<keyword evidence="4" id="KW-1185">Reference proteome</keyword>